<dbReference type="PANTHER" id="PTHR35718">
    <property type="entry name" value="EXPRESSED PROTEIN"/>
    <property type="match status" value="1"/>
</dbReference>
<feature type="signal peptide" evidence="3">
    <location>
        <begin position="1"/>
        <end position="27"/>
    </location>
</feature>
<evidence type="ECO:0000313" key="4">
    <source>
        <dbReference type="Proteomes" id="UP000694864"/>
    </source>
</evidence>
<organism evidence="4 5">
    <name type="scientific">Camelina sativa</name>
    <name type="common">False flax</name>
    <name type="synonym">Myagrum sativum</name>
    <dbReference type="NCBI Taxonomy" id="90675"/>
    <lineage>
        <taxon>Eukaryota</taxon>
        <taxon>Viridiplantae</taxon>
        <taxon>Streptophyta</taxon>
        <taxon>Embryophyta</taxon>
        <taxon>Tracheophyta</taxon>
        <taxon>Spermatophyta</taxon>
        <taxon>Magnoliopsida</taxon>
        <taxon>eudicotyledons</taxon>
        <taxon>Gunneridae</taxon>
        <taxon>Pentapetalae</taxon>
        <taxon>rosids</taxon>
        <taxon>malvids</taxon>
        <taxon>Brassicales</taxon>
        <taxon>Brassicaceae</taxon>
        <taxon>Camelineae</taxon>
        <taxon>Camelina</taxon>
    </lineage>
</organism>
<name>A0ABM0UNS2_CAMSA</name>
<reference evidence="4" key="1">
    <citation type="journal article" date="2014" name="Nat. Commun.">
        <title>The emerging biofuel crop Camelina sativa retains a highly undifferentiated hexaploid genome structure.</title>
        <authorList>
            <person name="Kagale S."/>
            <person name="Koh C."/>
            <person name="Nixon J."/>
            <person name="Bollina V."/>
            <person name="Clarke W.E."/>
            <person name="Tuteja R."/>
            <person name="Spillane C."/>
            <person name="Robinson S.J."/>
            <person name="Links M.G."/>
            <person name="Clarke C."/>
            <person name="Higgins E.E."/>
            <person name="Huebert T."/>
            <person name="Sharpe A.G."/>
            <person name="Parkin I.A."/>
        </authorList>
    </citation>
    <scope>NUCLEOTIDE SEQUENCE [LARGE SCALE GENOMIC DNA]</scope>
    <source>
        <strain evidence="4">cv. DH55</strain>
    </source>
</reference>
<keyword evidence="4" id="KW-1185">Reference proteome</keyword>
<evidence type="ECO:0000256" key="3">
    <source>
        <dbReference type="SAM" id="SignalP"/>
    </source>
</evidence>
<feature type="transmembrane region" description="Helical" evidence="2">
    <location>
        <begin position="113"/>
        <end position="133"/>
    </location>
</feature>
<dbReference type="PANTHER" id="PTHR35718:SF2">
    <property type="entry name" value="PROLINE-RICH RECEPTOR-LIKE KINASE"/>
    <property type="match status" value="1"/>
</dbReference>
<keyword evidence="2" id="KW-0472">Membrane</keyword>
<evidence type="ECO:0000256" key="1">
    <source>
        <dbReference type="SAM" id="MobiDB-lite"/>
    </source>
</evidence>
<keyword evidence="2" id="KW-1133">Transmembrane helix</keyword>
<dbReference type="Proteomes" id="UP000694864">
    <property type="component" value="Chromosome 11"/>
</dbReference>
<feature type="compositionally biased region" description="Basic and acidic residues" evidence="1">
    <location>
        <begin position="91"/>
        <end position="110"/>
    </location>
</feature>
<keyword evidence="3" id="KW-0732">Signal</keyword>
<dbReference type="GeneID" id="104726651"/>
<accession>A0ABM0UNS2</accession>
<dbReference type="RefSeq" id="XP_010443866.1">
    <property type="nucleotide sequence ID" value="XM_010445564.2"/>
</dbReference>
<keyword evidence="2" id="KW-0812">Transmembrane</keyword>
<feature type="compositionally biased region" description="Low complexity" evidence="1">
    <location>
        <begin position="59"/>
        <end position="79"/>
    </location>
</feature>
<proteinExistence type="predicted"/>
<feature type="region of interest" description="Disordered" evidence="1">
    <location>
        <begin position="48"/>
        <end position="110"/>
    </location>
</feature>
<gene>
    <name evidence="5" type="primary">LOC104726651</name>
</gene>
<sequence>MTYLTHSLLFFFFSCLSLLLCVSNAGSRPVHGPAYTNPSAFSPEAYDFFHPKSSISDHNNNPPKNSPSTSPTPSPSKTSIVEADSQGSKVSSDEHTTSESRRREDEEGRGETIGVVLGLSFAAFLSLGIYFVIKKRRARMIRTIVTHSDA</sequence>
<evidence type="ECO:0000313" key="5">
    <source>
        <dbReference type="RefSeq" id="XP_010443866.1"/>
    </source>
</evidence>
<protein>
    <submittedName>
        <fullName evidence="5">Uncharacterized protein LOC104726651 isoform X1</fullName>
    </submittedName>
</protein>
<reference evidence="5" key="2">
    <citation type="submission" date="2025-08" db="UniProtKB">
        <authorList>
            <consortium name="RefSeq"/>
        </authorList>
    </citation>
    <scope>IDENTIFICATION</scope>
    <source>
        <tissue evidence="5">Leaf</tissue>
    </source>
</reference>
<evidence type="ECO:0000256" key="2">
    <source>
        <dbReference type="SAM" id="Phobius"/>
    </source>
</evidence>
<feature type="chain" id="PRO_5045035060" evidence="3">
    <location>
        <begin position="28"/>
        <end position="150"/>
    </location>
</feature>